<dbReference type="AlphaFoldDB" id="A0A8R2QZR1"/>
<evidence type="ECO:0000313" key="2">
    <source>
        <dbReference type="Proteomes" id="UP000005204"/>
    </source>
</evidence>
<dbReference type="Gene3D" id="1.10.640.10">
    <property type="entry name" value="Haem peroxidase domain superfamily, animal type"/>
    <property type="match status" value="1"/>
</dbReference>
<accession>A0A8R2QZR1</accession>
<dbReference type="EnsemblMetazoa" id="XM_038014088.1">
    <property type="protein sequence ID" value="XP_037870016.1"/>
    <property type="gene ID" value="LOC119629149"/>
</dbReference>
<reference evidence="2" key="1">
    <citation type="journal article" date="2008" name="Insect Biochem. Mol. Biol.">
        <title>The genome of a lepidopteran model insect, the silkworm Bombyx mori.</title>
        <authorList>
            <consortium name="International Silkworm Genome Consortium"/>
        </authorList>
    </citation>
    <scope>NUCLEOTIDE SEQUENCE [LARGE SCALE GENOMIC DNA]</scope>
    <source>
        <strain evidence="2">p50T</strain>
    </source>
</reference>
<reference evidence="1" key="2">
    <citation type="submission" date="2022-06" db="UniProtKB">
        <authorList>
            <consortium name="EnsemblMetazoa"/>
        </authorList>
    </citation>
    <scope>IDENTIFICATION</scope>
    <source>
        <strain evidence="1">p50T (Dazao)</strain>
    </source>
</reference>
<evidence type="ECO:0000313" key="1">
    <source>
        <dbReference type="EnsemblMetazoa" id="XP_037870016.1"/>
    </source>
</evidence>
<organism evidence="1 2">
    <name type="scientific">Bombyx mori</name>
    <name type="common">Silk moth</name>
    <dbReference type="NCBI Taxonomy" id="7091"/>
    <lineage>
        <taxon>Eukaryota</taxon>
        <taxon>Metazoa</taxon>
        <taxon>Ecdysozoa</taxon>
        <taxon>Arthropoda</taxon>
        <taxon>Hexapoda</taxon>
        <taxon>Insecta</taxon>
        <taxon>Pterygota</taxon>
        <taxon>Neoptera</taxon>
        <taxon>Endopterygota</taxon>
        <taxon>Lepidoptera</taxon>
        <taxon>Glossata</taxon>
        <taxon>Ditrysia</taxon>
        <taxon>Bombycoidea</taxon>
        <taxon>Bombycidae</taxon>
        <taxon>Bombycinae</taxon>
        <taxon>Bombyx</taxon>
    </lineage>
</organism>
<keyword evidence="2" id="KW-1185">Reference proteome</keyword>
<dbReference type="InterPro" id="IPR037120">
    <property type="entry name" value="Haem_peroxidase_sf_animal"/>
</dbReference>
<sequence>MVTNYNVFIAGDVTSVHDTVNYVAVTTACCSPGGEADPRCLPIRVPDDDVHLRRSNVRCLNLTRAITYQRLGCVSNNVPGERVSFVLSHNQGIGSQTFSQRAPLMM</sequence>
<dbReference type="Pfam" id="PF03098">
    <property type="entry name" value="An_peroxidase"/>
    <property type="match status" value="1"/>
</dbReference>
<dbReference type="Proteomes" id="UP000005204">
    <property type="component" value="Unassembled WGS sequence"/>
</dbReference>
<proteinExistence type="predicted"/>
<dbReference type="InterPro" id="IPR019791">
    <property type="entry name" value="Haem_peroxidase_animal"/>
</dbReference>
<protein>
    <submittedName>
        <fullName evidence="1">Uncharacterized protein</fullName>
    </submittedName>
</protein>
<name>A0A8R2QZR1_BOMMO</name>